<evidence type="ECO:0000313" key="2">
    <source>
        <dbReference type="Proteomes" id="UP000005204"/>
    </source>
</evidence>
<name>A0A8R2M4D1_BOMMO</name>
<dbReference type="KEGG" id="bmor:105841943"/>
<dbReference type="Proteomes" id="UP000005204">
    <property type="component" value="Unassembled WGS sequence"/>
</dbReference>
<dbReference type="GeneID" id="105841943"/>
<dbReference type="RefSeq" id="XP_037873253.1">
    <property type="nucleotide sequence ID" value="XM_038017325.2"/>
</dbReference>
<proteinExistence type="predicted"/>
<protein>
    <submittedName>
        <fullName evidence="1">Uncharacterized protein</fullName>
    </submittedName>
</protein>
<reference evidence="1" key="2">
    <citation type="submission" date="2022-06" db="UniProtKB">
        <authorList>
            <consortium name="EnsemblMetazoa"/>
        </authorList>
    </citation>
    <scope>IDENTIFICATION</scope>
    <source>
        <strain evidence="1">p50T (Dazao)</strain>
    </source>
</reference>
<evidence type="ECO:0000313" key="1">
    <source>
        <dbReference type="EnsemblMetazoa" id="XP_037873253.1"/>
    </source>
</evidence>
<sequence length="219" mass="26150">MQRSYIALEIKTRLITNKEQFLGPLLNVEQPPAEPSWHKDYEPLDTTHEGFEKYLDPYLTSSRLHHRPFTVEQLNKKSSSSDIITYYTCADIPWTRTPAPKTEQWKPPNRPKSTYDREKFKEGFREIRTHNKLKWVPGTFRTEMRDNYSKNSYLDPIVHSNEEEVRSFYENTLSKLRTNITEEHSAYFKKYKSENTQYGLRKPICSVLDQHKEKNKKLE</sequence>
<accession>A0A8R2M4D1</accession>
<organism evidence="1 2">
    <name type="scientific">Bombyx mori</name>
    <name type="common">Silk moth</name>
    <dbReference type="NCBI Taxonomy" id="7091"/>
    <lineage>
        <taxon>Eukaryota</taxon>
        <taxon>Metazoa</taxon>
        <taxon>Ecdysozoa</taxon>
        <taxon>Arthropoda</taxon>
        <taxon>Hexapoda</taxon>
        <taxon>Insecta</taxon>
        <taxon>Pterygota</taxon>
        <taxon>Neoptera</taxon>
        <taxon>Endopterygota</taxon>
        <taxon>Lepidoptera</taxon>
        <taxon>Glossata</taxon>
        <taxon>Ditrysia</taxon>
        <taxon>Bombycoidea</taxon>
        <taxon>Bombycidae</taxon>
        <taxon>Bombycinae</taxon>
        <taxon>Bombyx</taxon>
    </lineage>
</organism>
<dbReference type="EnsemblMetazoa" id="XM_038017325.1">
    <property type="protein sequence ID" value="XP_037873253.1"/>
    <property type="gene ID" value="LOC105841943"/>
</dbReference>
<dbReference type="AlphaFoldDB" id="A0A8R2M4D1"/>
<keyword evidence="2" id="KW-1185">Reference proteome</keyword>
<reference evidence="2" key="1">
    <citation type="journal article" date="2008" name="Insect Biochem. Mol. Biol.">
        <title>The genome of a lepidopteran model insect, the silkworm Bombyx mori.</title>
        <authorList>
            <consortium name="International Silkworm Genome Consortium"/>
        </authorList>
    </citation>
    <scope>NUCLEOTIDE SEQUENCE [LARGE SCALE GENOMIC DNA]</scope>
    <source>
        <strain evidence="2">p50T</strain>
    </source>
</reference>